<dbReference type="AlphaFoldDB" id="A0A4Y2TLC3"/>
<keyword evidence="2" id="KW-1185">Reference proteome</keyword>
<dbReference type="PANTHER" id="PTHR31511:SF12">
    <property type="entry name" value="RHO TERMINATION FACTOR N-TERMINAL DOMAIN-CONTAINING PROTEIN"/>
    <property type="match status" value="1"/>
</dbReference>
<dbReference type="Proteomes" id="UP000499080">
    <property type="component" value="Unassembled WGS sequence"/>
</dbReference>
<gene>
    <name evidence="1" type="ORF">AVEN_72866_1</name>
</gene>
<comment type="caution">
    <text evidence="1">The sequence shown here is derived from an EMBL/GenBank/DDBJ whole genome shotgun (WGS) entry which is preliminary data.</text>
</comment>
<evidence type="ECO:0000313" key="2">
    <source>
        <dbReference type="Proteomes" id="UP000499080"/>
    </source>
</evidence>
<proteinExistence type="predicted"/>
<reference evidence="1 2" key="1">
    <citation type="journal article" date="2019" name="Sci. Rep.">
        <title>Orb-weaving spider Araneus ventricosus genome elucidates the spidroin gene catalogue.</title>
        <authorList>
            <person name="Kono N."/>
            <person name="Nakamura H."/>
            <person name="Ohtoshi R."/>
            <person name="Moran D.A.P."/>
            <person name="Shinohara A."/>
            <person name="Yoshida Y."/>
            <person name="Fujiwara M."/>
            <person name="Mori M."/>
            <person name="Tomita M."/>
            <person name="Arakawa K."/>
        </authorList>
    </citation>
    <scope>NUCLEOTIDE SEQUENCE [LARGE SCALE GENOMIC DNA]</scope>
</reference>
<dbReference type="InterPro" id="IPR043502">
    <property type="entry name" value="DNA/RNA_pol_sf"/>
</dbReference>
<organism evidence="1 2">
    <name type="scientific">Araneus ventricosus</name>
    <name type="common">Orbweaver spider</name>
    <name type="synonym">Epeira ventricosa</name>
    <dbReference type="NCBI Taxonomy" id="182803"/>
    <lineage>
        <taxon>Eukaryota</taxon>
        <taxon>Metazoa</taxon>
        <taxon>Ecdysozoa</taxon>
        <taxon>Arthropoda</taxon>
        <taxon>Chelicerata</taxon>
        <taxon>Arachnida</taxon>
        <taxon>Araneae</taxon>
        <taxon>Araneomorphae</taxon>
        <taxon>Entelegynae</taxon>
        <taxon>Araneoidea</taxon>
        <taxon>Araneidae</taxon>
        <taxon>Araneus</taxon>
    </lineage>
</organism>
<dbReference type="GO" id="GO:0071897">
    <property type="term" value="P:DNA biosynthetic process"/>
    <property type="evidence" value="ECO:0007669"/>
    <property type="project" value="UniProtKB-ARBA"/>
</dbReference>
<protein>
    <recommendedName>
        <fullName evidence="3">DNA-directed DNA polymerase</fullName>
    </recommendedName>
</protein>
<dbReference type="SUPFAM" id="SSF56672">
    <property type="entry name" value="DNA/RNA polymerases"/>
    <property type="match status" value="1"/>
</dbReference>
<dbReference type="PANTHER" id="PTHR31511">
    <property type="entry name" value="PROTEIN CBG23764"/>
    <property type="match status" value="1"/>
</dbReference>
<sequence>MYLFLEQDIRGGVSTITKLYAQASNNYMSNFDPSNPSKYNMYFEANNLYGWAVSQALPLANFKWESSELWNEESIMQIHNEGDTCFVSKVDLEYPEEIHDSHNCLVVATEIMKANKSMLSSYQLNLVDKLEFKISESNGKIIPYLSNKTKYVAHFRNLKLYKELGLRITYVYAALSFKQSPWLESYIRFNTEQRKKAKMDESPPKRFNWGPAMLYTLEGHAVQPPTAAPHEVRFAQPRVQPSHSGSHLSARMAHGNWVVVLEPQSCDVATEES</sequence>
<evidence type="ECO:0008006" key="3">
    <source>
        <dbReference type="Google" id="ProtNLM"/>
    </source>
</evidence>
<name>A0A4Y2TLC3_ARAVE</name>
<dbReference type="EMBL" id="BGPR01029002">
    <property type="protein sequence ID" value="GBO00524.1"/>
    <property type="molecule type" value="Genomic_DNA"/>
</dbReference>
<evidence type="ECO:0000313" key="1">
    <source>
        <dbReference type="EMBL" id="GBO00524.1"/>
    </source>
</evidence>
<accession>A0A4Y2TLC3</accession>